<feature type="repeat" description="ANK" evidence="3">
    <location>
        <begin position="50"/>
        <end position="82"/>
    </location>
</feature>
<evidence type="ECO:0000256" key="1">
    <source>
        <dbReference type="ARBA" id="ARBA00022737"/>
    </source>
</evidence>
<organism evidence="4 5">
    <name type="scientific">Nocardia xishanensis</name>
    <dbReference type="NCBI Taxonomy" id="238964"/>
    <lineage>
        <taxon>Bacteria</taxon>
        <taxon>Bacillati</taxon>
        <taxon>Actinomycetota</taxon>
        <taxon>Actinomycetes</taxon>
        <taxon>Mycobacteriales</taxon>
        <taxon>Nocardiaceae</taxon>
        <taxon>Nocardia</taxon>
    </lineage>
</organism>
<dbReference type="PANTHER" id="PTHR24171">
    <property type="entry name" value="ANKYRIN REPEAT DOMAIN-CONTAINING PROTEIN 39-RELATED"/>
    <property type="match status" value="1"/>
</dbReference>
<dbReference type="SMART" id="SM00248">
    <property type="entry name" value="ANK"/>
    <property type="match status" value="3"/>
</dbReference>
<gene>
    <name evidence="4" type="ORF">ACH49W_31015</name>
</gene>
<feature type="repeat" description="ANK" evidence="3">
    <location>
        <begin position="14"/>
        <end position="49"/>
    </location>
</feature>
<dbReference type="SUPFAM" id="SSF48403">
    <property type="entry name" value="Ankyrin repeat"/>
    <property type="match status" value="1"/>
</dbReference>
<evidence type="ECO:0000256" key="2">
    <source>
        <dbReference type="ARBA" id="ARBA00023043"/>
    </source>
</evidence>
<dbReference type="RefSeq" id="WP_397095208.1">
    <property type="nucleotide sequence ID" value="NZ_JBIRYO010000029.1"/>
</dbReference>
<keyword evidence="2 3" id="KW-0040">ANK repeat</keyword>
<name>A0ABW7X9L6_9NOCA</name>
<evidence type="ECO:0000313" key="5">
    <source>
        <dbReference type="Proteomes" id="UP001611415"/>
    </source>
</evidence>
<dbReference type="PROSITE" id="PS50088">
    <property type="entry name" value="ANK_REPEAT"/>
    <property type="match status" value="3"/>
</dbReference>
<feature type="repeat" description="ANK" evidence="3">
    <location>
        <begin position="83"/>
        <end position="117"/>
    </location>
</feature>
<evidence type="ECO:0000313" key="4">
    <source>
        <dbReference type="EMBL" id="MFI2477821.1"/>
    </source>
</evidence>
<protein>
    <submittedName>
        <fullName evidence="4">Ankyrin repeat domain-containing protein</fullName>
    </submittedName>
</protein>
<keyword evidence="5" id="KW-1185">Reference proteome</keyword>
<keyword evidence="1" id="KW-0677">Repeat</keyword>
<reference evidence="4 5" key="1">
    <citation type="submission" date="2024-10" db="EMBL/GenBank/DDBJ databases">
        <title>The Natural Products Discovery Center: Release of the First 8490 Sequenced Strains for Exploring Actinobacteria Biosynthetic Diversity.</title>
        <authorList>
            <person name="Kalkreuter E."/>
            <person name="Kautsar S.A."/>
            <person name="Yang D."/>
            <person name="Bader C.D."/>
            <person name="Teijaro C.N."/>
            <person name="Fluegel L."/>
            <person name="Davis C.M."/>
            <person name="Simpson J.R."/>
            <person name="Lauterbach L."/>
            <person name="Steele A.D."/>
            <person name="Gui C."/>
            <person name="Meng S."/>
            <person name="Li G."/>
            <person name="Viehrig K."/>
            <person name="Ye F."/>
            <person name="Su P."/>
            <person name="Kiefer A.F."/>
            <person name="Nichols A."/>
            <person name="Cepeda A.J."/>
            <person name="Yan W."/>
            <person name="Fan B."/>
            <person name="Jiang Y."/>
            <person name="Adhikari A."/>
            <person name="Zheng C.-J."/>
            <person name="Schuster L."/>
            <person name="Cowan T.M."/>
            <person name="Smanski M.J."/>
            <person name="Chevrette M.G."/>
            <person name="De Carvalho L.P.S."/>
            <person name="Shen B."/>
        </authorList>
    </citation>
    <scope>NUCLEOTIDE SEQUENCE [LARGE SCALE GENOMIC DNA]</scope>
    <source>
        <strain evidence="4 5">NPDC019275</strain>
    </source>
</reference>
<dbReference type="PROSITE" id="PS50297">
    <property type="entry name" value="ANK_REP_REGION"/>
    <property type="match status" value="1"/>
</dbReference>
<dbReference type="Pfam" id="PF12796">
    <property type="entry name" value="Ank_2"/>
    <property type="match status" value="1"/>
</dbReference>
<sequence length="147" mass="16064">MWKKKQPAVSRDREGRTELHYAAADIEGDKHAQVAELLDAGLNPNDRDNDGATPLHGAAQYDGVETVRVLLDAGAEVNAQDNQGDTPLFYALRSPWSTAAVVQLLRDRGADPQLVNAQGNTPLSYIRMITNKPDIRSVFADLLDEPS</sequence>
<dbReference type="EMBL" id="JBIRYO010000029">
    <property type="protein sequence ID" value="MFI2477821.1"/>
    <property type="molecule type" value="Genomic_DNA"/>
</dbReference>
<dbReference type="Gene3D" id="1.25.40.20">
    <property type="entry name" value="Ankyrin repeat-containing domain"/>
    <property type="match status" value="1"/>
</dbReference>
<dbReference type="InterPro" id="IPR002110">
    <property type="entry name" value="Ankyrin_rpt"/>
</dbReference>
<accession>A0ABW7X9L6</accession>
<comment type="caution">
    <text evidence="4">The sequence shown here is derived from an EMBL/GenBank/DDBJ whole genome shotgun (WGS) entry which is preliminary data.</text>
</comment>
<proteinExistence type="predicted"/>
<evidence type="ECO:0000256" key="3">
    <source>
        <dbReference type="PROSITE-ProRule" id="PRU00023"/>
    </source>
</evidence>
<dbReference type="InterPro" id="IPR036770">
    <property type="entry name" value="Ankyrin_rpt-contain_sf"/>
</dbReference>
<dbReference type="Proteomes" id="UP001611415">
    <property type="component" value="Unassembled WGS sequence"/>
</dbReference>